<dbReference type="Proteomes" id="UP000477488">
    <property type="component" value="Unassembled WGS sequence"/>
</dbReference>
<feature type="transmembrane region" description="Helical" evidence="2">
    <location>
        <begin position="20"/>
        <end position="40"/>
    </location>
</feature>
<organism evidence="3 4">
    <name type="scientific">Desulfovibrio porci</name>
    <dbReference type="NCBI Taxonomy" id="2605782"/>
    <lineage>
        <taxon>Bacteria</taxon>
        <taxon>Pseudomonadati</taxon>
        <taxon>Thermodesulfobacteriota</taxon>
        <taxon>Desulfovibrionia</taxon>
        <taxon>Desulfovibrionales</taxon>
        <taxon>Desulfovibrionaceae</taxon>
        <taxon>Desulfovibrio</taxon>
    </lineage>
</organism>
<dbReference type="Gene3D" id="3.10.620.30">
    <property type="match status" value="1"/>
</dbReference>
<dbReference type="InterPro" id="IPR010319">
    <property type="entry name" value="Transglutaminase-like_Cys_pept"/>
</dbReference>
<dbReference type="PANTHER" id="PTHR39327">
    <property type="match status" value="1"/>
</dbReference>
<proteinExistence type="predicted"/>
<accession>A0A6L5XL44</accession>
<keyword evidence="2" id="KW-0812">Transmembrane</keyword>
<sequence>MPPFLQHGGPWQRRLRGGVFALAVAVVCLLPVVGCFGFAADITPGAVPGGESGVSERPRVLERVDESAFSAAPVSTPEDAAPALSASDAATPDASGPSDPEGAAAARVGRPVSADTIGPSPAVLPDKDDLPSAEASASPTAAVAVPKIKLFGTVEFKRPLSSLPAWLDLLKRNQADPIFIPEKHFNKKVTWAQFKEKAKGKNPMNLLRYVNSFWNTWPYREDIENWGQADYWEIPAEFLKKSGDCEDYSIIKYFTLKELGIPPETMRIVVVRDTIRNMAHAVLVVYMNNDAYVLDSLSNVVLSHTRFGHYSPQYSVNEFGRWAHLKGRKLK</sequence>
<comment type="caution">
    <text evidence="3">The sequence shown here is derived from an EMBL/GenBank/DDBJ whole genome shotgun (WGS) entry which is preliminary data.</text>
</comment>
<keyword evidence="4" id="KW-1185">Reference proteome</keyword>
<dbReference type="RefSeq" id="WP_154510627.1">
    <property type="nucleotide sequence ID" value="NZ_VUMH01000005.1"/>
</dbReference>
<evidence type="ECO:0000256" key="1">
    <source>
        <dbReference type="SAM" id="MobiDB-lite"/>
    </source>
</evidence>
<reference evidence="3 4" key="1">
    <citation type="submission" date="2019-09" db="EMBL/GenBank/DDBJ databases">
        <title>In-depth cultivation of the pig gut microbiome towards novel bacterial diversity and tailored functional studies.</title>
        <authorList>
            <person name="Wylensek D."/>
            <person name="Hitch T.C.A."/>
            <person name="Clavel T."/>
        </authorList>
    </citation>
    <scope>NUCLEOTIDE SEQUENCE [LARGE SCALE GENOMIC DNA]</scope>
    <source>
        <strain evidence="3 4">PG-178-WT-4</strain>
    </source>
</reference>
<evidence type="ECO:0000313" key="4">
    <source>
        <dbReference type="Proteomes" id="UP000477488"/>
    </source>
</evidence>
<dbReference type="AlphaFoldDB" id="A0A6L5XL44"/>
<evidence type="ECO:0000256" key="2">
    <source>
        <dbReference type="SAM" id="Phobius"/>
    </source>
</evidence>
<keyword evidence="2" id="KW-0472">Membrane</keyword>
<evidence type="ECO:0000313" key="3">
    <source>
        <dbReference type="EMBL" id="MSS27818.1"/>
    </source>
</evidence>
<dbReference type="EMBL" id="VUMH01000005">
    <property type="protein sequence ID" value="MSS27818.1"/>
    <property type="molecule type" value="Genomic_DNA"/>
</dbReference>
<feature type="region of interest" description="Disordered" evidence="1">
    <location>
        <begin position="68"/>
        <end position="138"/>
    </location>
</feature>
<gene>
    <name evidence="3" type="ORF">FYJ44_07075</name>
</gene>
<dbReference type="Pfam" id="PF06035">
    <property type="entry name" value="Peptidase_C93"/>
    <property type="match status" value="1"/>
</dbReference>
<feature type="compositionally biased region" description="Low complexity" evidence="1">
    <location>
        <begin position="79"/>
        <end position="100"/>
    </location>
</feature>
<dbReference type="PANTHER" id="PTHR39327:SF1">
    <property type="entry name" value="BLR5470 PROTEIN"/>
    <property type="match status" value="1"/>
</dbReference>
<protein>
    <submittedName>
        <fullName evidence="3">Transglutaminase</fullName>
    </submittedName>
</protein>
<keyword evidence="2" id="KW-1133">Transmembrane helix</keyword>
<name>A0A6L5XL44_9BACT</name>